<dbReference type="Pfam" id="PF13456">
    <property type="entry name" value="RVT_3"/>
    <property type="match status" value="1"/>
</dbReference>
<name>A0AAF0WGN8_DAUCS</name>
<accession>A0AAF0WGN8</accession>
<dbReference type="AlphaFoldDB" id="A0AAF0WGN8"/>
<proteinExistence type="predicted"/>
<protein>
    <recommendedName>
        <fullName evidence="1">RNase H type-1 domain-containing protein</fullName>
    </recommendedName>
</protein>
<dbReference type="InterPro" id="IPR002156">
    <property type="entry name" value="RNaseH_domain"/>
</dbReference>
<reference evidence="2" key="2">
    <citation type="submission" date="2022-03" db="EMBL/GenBank/DDBJ databases">
        <title>Draft title - Genomic analysis of global carrot germplasm unveils the trajectory of domestication and the origin of high carotenoid orange carrot.</title>
        <authorList>
            <person name="Iorizzo M."/>
            <person name="Ellison S."/>
            <person name="Senalik D."/>
            <person name="Macko-Podgorni A."/>
            <person name="Grzebelus D."/>
            <person name="Bostan H."/>
            <person name="Rolling W."/>
            <person name="Curaba J."/>
            <person name="Simon P."/>
        </authorList>
    </citation>
    <scope>NUCLEOTIDE SEQUENCE</scope>
    <source>
        <tissue evidence="2">Leaf</tissue>
    </source>
</reference>
<reference evidence="2" key="1">
    <citation type="journal article" date="2016" name="Nat. Genet.">
        <title>A high-quality carrot genome assembly provides new insights into carotenoid accumulation and asterid genome evolution.</title>
        <authorList>
            <person name="Iorizzo M."/>
            <person name="Ellison S."/>
            <person name="Senalik D."/>
            <person name="Zeng P."/>
            <person name="Satapoomin P."/>
            <person name="Huang J."/>
            <person name="Bowman M."/>
            <person name="Iovene M."/>
            <person name="Sanseverino W."/>
            <person name="Cavagnaro P."/>
            <person name="Yildiz M."/>
            <person name="Macko-Podgorni A."/>
            <person name="Moranska E."/>
            <person name="Grzebelus E."/>
            <person name="Grzebelus D."/>
            <person name="Ashrafi H."/>
            <person name="Zheng Z."/>
            <person name="Cheng S."/>
            <person name="Spooner D."/>
            <person name="Van Deynze A."/>
            <person name="Simon P."/>
        </authorList>
    </citation>
    <scope>NUCLEOTIDE SEQUENCE</scope>
    <source>
        <tissue evidence="2">Leaf</tissue>
    </source>
</reference>
<dbReference type="InterPro" id="IPR043128">
    <property type="entry name" value="Rev_trsase/Diguanyl_cyclase"/>
</dbReference>
<sequence length="285" mass="31568">MEPPKTLKDLQVLTGCIAALRRFIPQSSKRSLPLYEAIRQAAKANKFEWTKECETCLSNIKAFLSTPPVLTKAIPGEPLKVYLSASDSTTAAVLVKDVNGEQAPVYYASHLLKDTETRYSRIEKLVLALVMASRKLKHYFQGRDITILTNQPLRRVLHRPDMTGRLAAWIVELSQFSLEFVPRTAVKSQVLSDFIAECNFSEPTTINPGQSLSDKAWTLFTDGSSTSEAGGAGVLLISPEGFKVQQAIRFNFSATNNEAEYEALIAGLNLAKHLEVKIIDIFCDS</sequence>
<dbReference type="Proteomes" id="UP000077755">
    <property type="component" value="Chromosome 2"/>
</dbReference>
<dbReference type="Gene3D" id="3.30.70.270">
    <property type="match status" value="1"/>
</dbReference>
<feature type="domain" description="RNase H type-1" evidence="1">
    <location>
        <begin position="213"/>
        <end position="285"/>
    </location>
</feature>
<dbReference type="InterPro" id="IPR036397">
    <property type="entry name" value="RNaseH_sf"/>
</dbReference>
<keyword evidence="3" id="KW-1185">Reference proteome</keyword>
<evidence type="ECO:0000313" key="3">
    <source>
        <dbReference type="Proteomes" id="UP000077755"/>
    </source>
</evidence>
<dbReference type="GO" id="GO:0003676">
    <property type="term" value="F:nucleic acid binding"/>
    <property type="evidence" value="ECO:0007669"/>
    <property type="project" value="InterPro"/>
</dbReference>
<dbReference type="InterPro" id="IPR012337">
    <property type="entry name" value="RNaseH-like_sf"/>
</dbReference>
<dbReference type="GO" id="GO:0004523">
    <property type="term" value="F:RNA-DNA hybrid ribonuclease activity"/>
    <property type="evidence" value="ECO:0007669"/>
    <property type="project" value="InterPro"/>
</dbReference>
<dbReference type="PROSITE" id="PS50879">
    <property type="entry name" value="RNASE_H_1"/>
    <property type="match status" value="1"/>
</dbReference>
<gene>
    <name evidence="2" type="ORF">DCAR_0206961</name>
</gene>
<dbReference type="Pfam" id="PF17919">
    <property type="entry name" value="RT_RNaseH_2"/>
    <property type="match status" value="1"/>
</dbReference>
<dbReference type="PANTHER" id="PTHR48475:SF2">
    <property type="entry name" value="RIBONUCLEASE H"/>
    <property type="match status" value="1"/>
</dbReference>
<dbReference type="InterPro" id="IPR043502">
    <property type="entry name" value="DNA/RNA_pol_sf"/>
</dbReference>
<evidence type="ECO:0000313" key="2">
    <source>
        <dbReference type="EMBL" id="WOG87730.1"/>
    </source>
</evidence>
<dbReference type="SUPFAM" id="SSF56672">
    <property type="entry name" value="DNA/RNA polymerases"/>
    <property type="match status" value="1"/>
</dbReference>
<dbReference type="PANTHER" id="PTHR48475">
    <property type="entry name" value="RIBONUCLEASE H"/>
    <property type="match status" value="1"/>
</dbReference>
<dbReference type="EMBL" id="CP093344">
    <property type="protein sequence ID" value="WOG87730.1"/>
    <property type="molecule type" value="Genomic_DNA"/>
</dbReference>
<dbReference type="InterPro" id="IPR041577">
    <property type="entry name" value="RT_RNaseH_2"/>
</dbReference>
<evidence type="ECO:0000259" key="1">
    <source>
        <dbReference type="PROSITE" id="PS50879"/>
    </source>
</evidence>
<dbReference type="Gene3D" id="3.30.420.10">
    <property type="entry name" value="Ribonuclease H-like superfamily/Ribonuclease H"/>
    <property type="match status" value="1"/>
</dbReference>
<organism evidence="2 3">
    <name type="scientific">Daucus carota subsp. sativus</name>
    <name type="common">Carrot</name>
    <dbReference type="NCBI Taxonomy" id="79200"/>
    <lineage>
        <taxon>Eukaryota</taxon>
        <taxon>Viridiplantae</taxon>
        <taxon>Streptophyta</taxon>
        <taxon>Embryophyta</taxon>
        <taxon>Tracheophyta</taxon>
        <taxon>Spermatophyta</taxon>
        <taxon>Magnoliopsida</taxon>
        <taxon>eudicotyledons</taxon>
        <taxon>Gunneridae</taxon>
        <taxon>Pentapetalae</taxon>
        <taxon>asterids</taxon>
        <taxon>campanulids</taxon>
        <taxon>Apiales</taxon>
        <taxon>Apiaceae</taxon>
        <taxon>Apioideae</taxon>
        <taxon>Scandiceae</taxon>
        <taxon>Daucinae</taxon>
        <taxon>Daucus</taxon>
        <taxon>Daucus sect. Daucus</taxon>
    </lineage>
</organism>
<dbReference type="SUPFAM" id="SSF53098">
    <property type="entry name" value="Ribonuclease H-like"/>
    <property type="match status" value="1"/>
</dbReference>
<dbReference type="Gene3D" id="3.10.20.370">
    <property type="match status" value="1"/>
</dbReference>